<feature type="transmembrane region" description="Helical" evidence="1">
    <location>
        <begin position="266"/>
        <end position="290"/>
    </location>
</feature>
<proteinExistence type="predicted"/>
<name>A0A2H0LVH1_9BACT</name>
<dbReference type="Proteomes" id="UP000229641">
    <property type="component" value="Unassembled WGS sequence"/>
</dbReference>
<dbReference type="EMBL" id="PCWA01000109">
    <property type="protein sequence ID" value="PIQ88410.1"/>
    <property type="molecule type" value="Genomic_DNA"/>
</dbReference>
<protein>
    <recommendedName>
        <fullName evidence="2">CAAX prenyl protease 2/Lysostaphin resistance protein A-like domain-containing protein</fullName>
    </recommendedName>
</protein>
<feature type="transmembrane region" description="Helical" evidence="1">
    <location>
        <begin position="510"/>
        <end position="532"/>
    </location>
</feature>
<keyword evidence="1" id="KW-0472">Membrane</keyword>
<feature type="transmembrane region" description="Helical" evidence="1">
    <location>
        <begin position="398"/>
        <end position="417"/>
    </location>
</feature>
<keyword evidence="1" id="KW-0812">Transmembrane</keyword>
<evidence type="ECO:0000256" key="1">
    <source>
        <dbReference type="SAM" id="Phobius"/>
    </source>
</evidence>
<feature type="transmembrane region" description="Helical" evidence="1">
    <location>
        <begin position="302"/>
        <end position="327"/>
    </location>
</feature>
<comment type="caution">
    <text evidence="3">The sequence shown here is derived from an EMBL/GenBank/DDBJ whole genome shotgun (WGS) entry which is preliminary data.</text>
</comment>
<feature type="transmembrane region" description="Helical" evidence="1">
    <location>
        <begin position="233"/>
        <end position="254"/>
    </location>
</feature>
<gene>
    <name evidence="3" type="ORF">COV72_08895</name>
</gene>
<keyword evidence="1" id="KW-1133">Transmembrane helix</keyword>
<dbReference type="AlphaFoldDB" id="A0A2H0LVH1"/>
<accession>A0A2H0LVH1</accession>
<dbReference type="GO" id="GO:0004175">
    <property type="term" value="F:endopeptidase activity"/>
    <property type="evidence" value="ECO:0007669"/>
    <property type="project" value="UniProtKB-ARBA"/>
</dbReference>
<evidence type="ECO:0000313" key="4">
    <source>
        <dbReference type="Proteomes" id="UP000229641"/>
    </source>
</evidence>
<feature type="transmembrane region" description="Helical" evidence="1">
    <location>
        <begin position="437"/>
        <end position="456"/>
    </location>
</feature>
<evidence type="ECO:0000259" key="2">
    <source>
        <dbReference type="Pfam" id="PF02517"/>
    </source>
</evidence>
<dbReference type="Pfam" id="PF02517">
    <property type="entry name" value="Rce1-like"/>
    <property type="match status" value="1"/>
</dbReference>
<evidence type="ECO:0000313" key="3">
    <source>
        <dbReference type="EMBL" id="PIQ88410.1"/>
    </source>
</evidence>
<sequence length="539" mass="61031">MARPKIVSSVAWLILAVAGLSAFLLLFNHAFPIASVDIKLTKEEALNRAKAFLSRQDFDLSGFDKAVIFDADDEGAAYLQKNFGIKKFNQLAGSEVPIWFWRVRWFKELEKEGFKVRIDPSTGEVLSFHHLILDDAEGADLEEAQAILLASSVIASQGINLSDYELKENSTQKQKNRTDYRFSWEKKHYKLKDAVIRVFVYVYGDKLGYYSRQLKIPEAFKRELKREIALGEALSLLSVIFTFLLVIATIFTLITEYKNDKLNWRFGLVAGCIVILFNIVYFINCLPLLWSMYPDTMSKGVFIIISFFSAFINALVLGMAVFVYGSVGDSLARSMWRTKTPLLDALRDKNFTLSLALPKVIAGYSLGFIFLGYVTIFYLIGTRFFNIWMPPHSEYSNILGTAMPFLFPLTVALTAAFSEEFMFRLFAISFLKKYVRFAWAAILISSLIWALGHSTYSVFPAYVRAVELTIFGFIFGIVFLKYGLETVIIAHFVIDAFLGAMPLLKSSNVYFLASGLIVLSMAFIPFIIMAVIKQKGNKT</sequence>
<feature type="transmembrane region" description="Helical" evidence="1">
    <location>
        <begin position="356"/>
        <end position="378"/>
    </location>
</feature>
<organism evidence="3 4">
    <name type="scientific">Candidatus Ghiorseimicrobium undicola</name>
    <dbReference type="NCBI Taxonomy" id="1974746"/>
    <lineage>
        <taxon>Bacteria</taxon>
        <taxon>Pseudomonadati</taxon>
        <taxon>Candidatus Omnitrophota</taxon>
        <taxon>Candidatus Ghiorseimicrobium</taxon>
    </lineage>
</organism>
<dbReference type="GO" id="GO:0080120">
    <property type="term" value="P:CAAX-box protein maturation"/>
    <property type="evidence" value="ECO:0007669"/>
    <property type="project" value="UniProtKB-ARBA"/>
</dbReference>
<dbReference type="InterPro" id="IPR003675">
    <property type="entry name" value="Rce1/LyrA-like_dom"/>
</dbReference>
<feature type="domain" description="CAAX prenyl protease 2/Lysostaphin resistance protein A-like" evidence="2">
    <location>
        <begin position="403"/>
        <end position="497"/>
    </location>
</feature>
<reference evidence="3 4" key="1">
    <citation type="submission" date="2017-09" db="EMBL/GenBank/DDBJ databases">
        <title>Depth-based differentiation of microbial function through sediment-hosted aquifers and enrichment of novel symbionts in the deep terrestrial subsurface.</title>
        <authorList>
            <person name="Probst A.J."/>
            <person name="Ladd B."/>
            <person name="Jarett J.K."/>
            <person name="Geller-Mcgrath D.E."/>
            <person name="Sieber C.M."/>
            <person name="Emerson J.B."/>
            <person name="Anantharaman K."/>
            <person name="Thomas B.C."/>
            <person name="Malmstrom R."/>
            <person name="Stieglmeier M."/>
            <person name="Klingl A."/>
            <person name="Woyke T."/>
            <person name="Ryan C.M."/>
            <person name="Banfield J.F."/>
        </authorList>
    </citation>
    <scope>NUCLEOTIDE SEQUENCE [LARGE SCALE GENOMIC DNA]</scope>
    <source>
        <strain evidence="3">CG11_big_fil_rev_8_21_14_0_20_42_13</strain>
    </source>
</reference>